<protein>
    <submittedName>
        <fullName evidence="1">Uncharacterized protein</fullName>
    </submittedName>
</protein>
<dbReference type="AlphaFoldDB" id="A0AAV2K9D7"/>
<dbReference type="Proteomes" id="UP001497482">
    <property type="component" value="Chromosome 17"/>
</dbReference>
<organism evidence="1 2">
    <name type="scientific">Knipowitschia caucasica</name>
    <name type="common">Caucasian dwarf goby</name>
    <name type="synonym">Pomatoschistus caucasicus</name>
    <dbReference type="NCBI Taxonomy" id="637954"/>
    <lineage>
        <taxon>Eukaryota</taxon>
        <taxon>Metazoa</taxon>
        <taxon>Chordata</taxon>
        <taxon>Craniata</taxon>
        <taxon>Vertebrata</taxon>
        <taxon>Euteleostomi</taxon>
        <taxon>Actinopterygii</taxon>
        <taxon>Neopterygii</taxon>
        <taxon>Teleostei</taxon>
        <taxon>Neoteleostei</taxon>
        <taxon>Acanthomorphata</taxon>
        <taxon>Gobiaria</taxon>
        <taxon>Gobiiformes</taxon>
        <taxon>Gobioidei</taxon>
        <taxon>Gobiidae</taxon>
        <taxon>Gobiinae</taxon>
        <taxon>Knipowitschia</taxon>
    </lineage>
</organism>
<sequence length="73" mass="7855">MCPGGERSGLGEEEVEEVEVFPGEYGGKCPLRRSSAADWDRRSGPCRSSQRAAPALPSLLSHCRGTEPLVLLL</sequence>
<evidence type="ECO:0000313" key="1">
    <source>
        <dbReference type="EMBL" id="CAL1585640.1"/>
    </source>
</evidence>
<name>A0AAV2K9D7_KNICA</name>
<keyword evidence="2" id="KW-1185">Reference proteome</keyword>
<accession>A0AAV2K9D7</accession>
<dbReference type="EMBL" id="OZ035839">
    <property type="protein sequence ID" value="CAL1585640.1"/>
    <property type="molecule type" value="Genomic_DNA"/>
</dbReference>
<reference evidence="1 2" key="1">
    <citation type="submission" date="2024-04" db="EMBL/GenBank/DDBJ databases">
        <authorList>
            <person name="Waldvogel A.-M."/>
            <person name="Schoenle A."/>
        </authorList>
    </citation>
    <scope>NUCLEOTIDE SEQUENCE [LARGE SCALE GENOMIC DNA]</scope>
</reference>
<evidence type="ECO:0000313" key="2">
    <source>
        <dbReference type="Proteomes" id="UP001497482"/>
    </source>
</evidence>
<gene>
    <name evidence="1" type="ORF">KC01_LOCUS15846</name>
</gene>
<proteinExistence type="predicted"/>